<evidence type="ECO:0000256" key="2">
    <source>
        <dbReference type="RuleBase" id="RU003750"/>
    </source>
</evidence>
<gene>
    <name evidence="5" type="primary">pgsA_1</name>
    <name evidence="5" type="ORF">AMURIS_02645</name>
</gene>
<dbReference type="PROSITE" id="PS00379">
    <property type="entry name" value="CDP_ALCOHOL_P_TRANSF"/>
    <property type="match status" value="1"/>
</dbReference>
<accession>A0A2K4ZHJ7</accession>
<comment type="similarity">
    <text evidence="2">Belongs to the CDP-alcohol phosphatidyltransferase class-I family.</text>
</comment>
<proteinExistence type="inferred from homology"/>
<dbReference type="Proteomes" id="UP000236311">
    <property type="component" value="Unassembled WGS sequence"/>
</dbReference>
<dbReference type="Pfam" id="PF13091">
    <property type="entry name" value="PLDc_2"/>
    <property type="match status" value="2"/>
</dbReference>
<dbReference type="InterPro" id="IPR048254">
    <property type="entry name" value="CDP_ALCOHOL_P_TRANSF_CS"/>
</dbReference>
<feature type="domain" description="PLD phosphodiesterase" evidence="4">
    <location>
        <begin position="563"/>
        <end position="590"/>
    </location>
</feature>
<dbReference type="Pfam" id="PF01066">
    <property type="entry name" value="CDP-OH_P_transf"/>
    <property type="match status" value="1"/>
</dbReference>
<reference evidence="5 6" key="1">
    <citation type="submission" date="2018-01" db="EMBL/GenBank/DDBJ databases">
        <authorList>
            <person name="Gaut B.S."/>
            <person name="Morton B.R."/>
            <person name="Clegg M.T."/>
            <person name="Duvall M.R."/>
        </authorList>
    </citation>
    <scope>NUCLEOTIDE SEQUENCE [LARGE SCALE GENOMIC DNA]</scope>
    <source>
        <strain evidence="5">GP69</strain>
    </source>
</reference>
<dbReference type="GO" id="GO:0030572">
    <property type="term" value="F:phosphatidyltransferase activity"/>
    <property type="evidence" value="ECO:0007669"/>
    <property type="project" value="UniProtKB-ARBA"/>
</dbReference>
<keyword evidence="6" id="KW-1185">Reference proteome</keyword>
<dbReference type="SUPFAM" id="SSF56024">
    <property type="entry name" value="Phospholipase D/nuclease"/>
    <property type="match status" value="2"/>
</dbReference>
<feature type="transmembrane region" description="Helical" evidence="3">
    <location>
        <begin position="12"/>
        <end position="30"/>
    </location>
</feature>
<feature type="domain" description="PLD phosphodiesterase" evidence="4">
    <location>
        <begin position="346"/>
        <end position="368"/>
    </location>
</feature>
<dbReference type="InterPro" id="IPR001736">
    <property type="entry name" value="PLipase_D/transphosphatidylase"/>
</dbReference>
<dbReference type="RefSeq" id="WP_103239990.1">
    <property type="nucleotide sequence ID" value="NZ_JANJZD010000011.1"/>
</dbReference>
<dbReference type="CDD" id="cd09113">
    <property type="entry name" value="PLDc_ymdC_like_2"/>
    <property type="match status" value="1"/>
</dbReference>
<name>A0A2K4ZHJ7_9FIRM</name>
<dbReference type="PANTHER" id="PTHR21248">
    <property type="entry name" value="CARDIOLIPIN SYNTHASE"/>
    <property type="match status" value="1"/>
</dbReference>
<keyword evidence="3" id="KW-0812">Transmembrane</keyword>
<evidence type="ECO:0000313" key="5">
    <source>
        <dbReference type="EMBL" id="SOY29924.1"/>
    </source>
</evidence>
<feature type="transmembrane region" description="Helical" evidence="3">
    <location>
        <begin position="153"/>
        <end position="176"/>
    </location>
</feature>
<feature type="transmembrane region" description="Helical" evidence="3">
    <location>
        <begin position="197"/>
        <end position="219"/>
    </location>
</feature>
<dbReference type="PROSITE" id="PS50035">
    <property type="entry name" value="PLD"/>
    <property type="match status" value="2"/>
</dbReference>
<dbReference type="InterPro" id="IPR043130">
    <property type="entry name" value="CDP-OH_PTrfase_TM_dom"/>
</dbReference>
<feature type="transmembrane region" description="Helical" evidence="3">
    <location>
        <begin position="128"/>
        <end position="147"/>
    </location>
</feature>
<dbReference type="GO" id="GO:0008444">
    <property type="term" value="F:CDP-diacylglycerol-glycerol-3-phosphate 3-phosphatidyltransferase activity"/>
    <property type="evidence" value="ECO:0007669"/>
    <property type="project" value="UniProtKB-EC"/>
</dbReference>
<dbReference type="InterPro" id="IPR000462">
    <property type="entry name" value="CDP-OH_P_trans"/>
</dbReference>
<evidence type="ECO:0000256" key="1">
    <source>
        <dbReference type="ARBA" id="ARBA00022679"/>
    </source>
</evidence>
<dbReference type="InterPro" id="IPR025202">
    <property type="entry name" value="PLD-like_dom"/>
</dbReference>
<keyword evidence="1 2" id="KW-0808">Transferase</keyword>
<dbReference type="GO" id="GO:0016020">
    <property type="term" value="C:membrane"/>
    <property type="evidence" value="ECO:0007669"/>
    <property type="project" value="InterPro"/>
</dbReference>
<dbReference type="GO" id="GO:0032049">
    <property type="term" value="P:cardiolipin biosynthetic process"/>
    <property type="evidence" value="ECO:0007669"/>
    <property type="project" value="UniProtKB-ARBA"/>
</dbReference>
<dbReference type="OrthoDB" id="9814092at2"/>
<dbReference type="AlphaFoldDB" id="A0A2K4ZHJ7"/>
<evidence type="ECO:0000313" key="6">
    <source>
        <dbReference type="Proteomes" id="UP000236311"/>
    </source>
</evidence>
<dbReference type="PANTHER" id="PTHR21248:SF22">
    <property type="entry name" value="PHOSPHOLIPASE D"/>
    <property type="match status" value="1"/>
</dbReference>
<evidence type="ECO:0000259" key="4">
    <source>
        <dbReference type="PROSITE" id="PS50035"/>
    </source>
</evidence>
<dbReference type="Gene3D" id="3.30.870.10">
    <property type="entry name" value="Endonuclease Chain A"/>
    <property type="match status" value="2"/>
</dbReference>
<evidence type="ECO:0000256" key="3">
    <source>
        <dbReference type="SAM" id="Phobius"/>
    </source>
</evidence>
<dbReference type="Gene3D" id="1.20.120.1760">
    <property type="match status" value="1"/>
</dbReference>
<dbReference type="EC" id="2.7.8.5" evidence="5"/>
<organism evidence="5 6">
    <name type="scientific">Acetatifactor muris</name>
    <dbReference type="NCBI Taxonomy" id="879566"/>
    <lineage>
        <taxon>Bacteria</taxon>
        <taxon>Bacillati</taxon>
        <taxon>Bacillota</taxon>
        <taxon>Clostridia</taxon>
        <taxon>Lachnospirales</taxon>
        <taxon>Lachnospiraceae</taxon>
        <taxon>Acetatifactor</taxon>
    </lineage>
</organism>
<feature type="transmembrane region" description="Helical" evidence="3">
    <location>
        <begin position="36"/>
        <end position="54"/>
    </location>
</feature>
<protein>
    <submittedName>
        <fullName evidence="5">CDP-diacylglycerol--glycerol-3-phosphate 3-phosphatidyltransferase</fullName>
        <ecNumber evidence="5">2.7.8.5</ecNumber>
    </submittedName>
</protein>
<keyword evidence="3" id="KW-1133">Transmembrane helix</keyword>
<keyword evidence="3" id="KW-0472">Membrane</keyword>
<dbReference type="EMBL" id="OFSM01000012">
    <property type="protein sequence ID" value="SOY29924.1"/>
    <property type="molecule type" value="Genomic_DNA"/>
</dbReference>
<sequence>MKRTREYFSIPNLMGYFRIALLPVFLLLYYRADSKTFYLAALLVLAVSFLTDFLDGKIARKFNMVTDFGKILDPVADKLTQGGIAVALTFQYPLTVRLLVFFLLKELYMAVMGLILMKKDRKITGALWYGKACTCILDAGILLLLFVPNLPLLVSNAVIYLLMAVMAVTWGMYLLFHIQMLTTGEADSGRTKGKRRGLLITGIIILAVISFVLCAILPYRRQPEVSSEYMESFQADSFYGEGISADRAVMIEDNGAALRERIRLISQAQERIILSTYEMRSDTSGMQIMAALRAAALRGVQVELLLDGFAFWTQVEGNPYFYALETTDNVEIIVYNRANVLTPWKGMSRMHEKYIIADDRVYLAGGRNTFDFFLGDQEGHKNYDRDVLVYNTGGADSSVHDLVLHFEETVAQKCCSLWRHGKLLENSASVKRAAAELDRLYVRMQAENPQQFEAIDYADVTFPVNHISLVSNPGGLYPKEPWTFWTLCQLIKHADTETIIHTPYIICNDYMYDMFTEICQKNENVMLMTNAPSTNGNYFGAVDYVLNKEKILDTGLKILEYSGNYSYHGKSILIGDRLSAVGSFNMDIKSAYQNTELMVVIDSREVNDQLEDIFLDYQREACPAAESGSEVEELFSGDVPGRTRMVRRVIMWLDPWIRFLM</sequence>